<dbReference type="PANTHER" id="PTHR34356:SF3">
    <property type="entry name" value="EXPRESSED PROTEIN"/>
    <property type="match status" value="1"/>
</dbReference>
<evidence type="ECO:0000256" key="1">
    <source>
        <dbReference type="SAM" id="MobiDB-lite"/>
    </source>
</evidence>
<accession>A0A328DFY5</accession>
<evidence type="ECO:0000313" key="2">
    <source>
        <dbReference type="EMBL" id="RAL44434.1"/>
    </source>
</evidence>
<dbReference type="Proteomes" id="UP000249390">
    <property type="component" value="Unassembled WGS sequence"/>
</dbReference>
<proteinExistence type="predicted"/>
<gene>
    <name evidence="2" type="ORF">DM860_011711</name>
</gene>
<sequence>MRPNQPLFTNTNTQISSADAIAIASILLRRSKLMETGGFNRGKIKAEDVISKIKDDGDFDRLRLKVVRKVKEDEELRDSLMLAVRQSKALNHPSAKRLKPRQLSDAIYQEVGSKVMSEISDGIWKVIRSMDGMQNEIAETVQSVCNKLLNPNINEEGETSYKAKSQSDEKGLESNGHTRSEINGKLSDGVPNEPPGSVTPRDGNIREEFISETHCPGDRLGNDNEDDTRARPPGFSRAIDHNQLVDGPDEDLDVPPGFG</sequence>
<feature type="compositionally biased region" description="Basic and acidic residues" evidence="1">
    <location>
        <begin position="203"/>
        <end position="230"/>
    </location>
</feature>
<reference evidence="2 3" key="1">
    <citation type="submission" date="2018-06" db="EMBL/GenBank/DDBJ databases">
        <title>The Genome of Cuscuta australis (Dodder) Provides Insight into the Evolution of Plant Parasitism.</title>
        <authorList>
            <person name="Liu H."/>
        </authorList>
    </citation>
    <scope>NUCLEOTIDE SEQUENCE [LARGE SCALE GENOMIC DNA]</scope>
    <source>
        <strain evidence="3">cv. Yunnan</strain>
        <tissue evidence="2">Vines</tissue>
    </source>
</reference>
<organism evidence="2 3">
    <name type="scientific">Cuscuta australis</name>
    <dbReference type="NCBI Taxonomy" id="267555"/>
    <lineage>
        <taxon>Eukaryota</taxon>
        <taxon>Viridiplantae</taxon>
        <taxon>Streptophyta</taxon>
        <taxon>Embryophyta</taxon>
        <taxon>Tracheophyta</taxon>
        <taxon>Spermatophyta</taxon>
        <taxon>Magnoliopsida</taxon>
        <taxon>eudicotyledons</taxon>
        <taxon>Gunneridae</taxon>
        <taxon>Pentapetalae</taxon>
        <taxon>asterids</taxon>
        <taxon>lamiids</taxon>
        <taxon>Solanales</taxon>
        <taxon>Convolvulaceae</taxon>
        <taxon>Cuscuteae</taxon>
        <taxon>Cuscuta</taxon>
        <taxon>Cuscuta subgen. Grammica</taxon>
        <taxon>Cuscuta sect. Cleistogrammica</taxon>
    </lineage>
</organism>
<feature type="compositionally biased region" description="Basic and acidic residues" evidence="1">
    <location>
        <begin position="159"/>
        <end position="182"/>
    </location>
</feature>
<evidence type="ECO:0000313" key="3">
    <source>
        <dbReference type="Proteomes" id="UP000249390"/>
    </source>
</evidence>
<dbReference type="AlphaFoldDB" id="A0A328DFY5"/>
<keyword evidence="3" id="KW-1185">Reference proteome</keyword>
<feature type="region of interest" description="Disordered" evidence="1">
    <location>
        <begin position="156"/>
        <end position="259"/>
    </location>
</feature>
<name>A0A328DFY5_9ASTE</name>
<dbReference type="EMBL" id="NQVE01000143">
    <property type="protein sequence ID" value="RAL44434.1"/>
    <property type="molecule type" value="Genomic_DNA"/>
</dbReference>
<dbReference type="PANTHER" id="PTHR34356">
    <property type="entry name" value="ANTIGENIC HEAT-STABLE PROTEIN"/>
    <property type="match status" value="1"/>
</dbReference>
<protein>
    <submittedName>
        <fullName evidence="2">Uncharacterized protein</fullName>
    </submittedName>
</protein>
<comment type="caution">
    <text evidence="2">The sequence shown here is derived from an EMBL/GenBank/DDBJ whole genome shotgun (WGS) entry which is preliminary data.</text>
</comment>